<organism evidence="7">
    <name type="scientific">bioreactor metagenome</name>
    <dbReference type="NCBI Taxonomy" id="1076179"/>
    <lineage>
        <taxon>unclassified sequences</taxon>
        <taxon>metagenomes</taxon>
        <taxon>ecological metagenomes</taxon>
    </lineage>
</organism>
<protein>
    <recommendedName>
        <fullName evidence="1">site-specific DNA-methyltransferase (adenine-specific)</fullName>
        <ecNumber evidence="1">2.1.1.72</ecNumber>
    </recommendedName>
</protein>
<dbReference type="InterPro" id="IPR029063">
    <property type="entry name" value="SAM-dependent_MTases_sf"/>
</dbReference>
<proteinExistence type="predicted"/>
<dbReference type="InterPro" id="IPR011639">
    <property type="entry name" value="MethylTrfase_TaqI-like_dom"/>
</dbReference>
<evidence type="ECO:0000256" key="3">
    <source>
        <dbReference type="ARBA" id="ARBA00022679"/>
    </source>
</evidence>
<dbReference type="PANTHER" id="PTHR33841">
    <property type="entry name" value="DNA METHYLTRANSFERASE YEEA-RELATED"/>
    <property type="match status" value="1"/>
</dbReference>
<keyword evidence="4" id="KW-0949">S-adenosyl-L-methionine</keyword>
<feature type="domain" description="Type II methyltransferase M.TaqI-like" evidence="6">
    <location>
        <begin position="439"/>
        <end position="619"/>
    </location>
</feature>
<dbReference type="Pfam" id="PF07669">
    <property type="entry name" value="Eco57I"/>
    <property type="match status" value="1"/>
</dbReference>
<dbReference type="PRINTS" id="PR00507">
    <property type="entry name" value="N12N6MTFRASE"/>
</dbReference>
<evidence type="ECO:0000256" key="2">
    <source>
        <dbReference type="ARBA" id="ARBA00022603"/>
    </source>
</evidence>
<dbReference type="GO" id="GO:0009007">
    <property type="term" value="F:site-specific DNA-methyltransferase (adenine-specific) activity"/>
    <property type="evidence" value="ECO:0007669"/>
    <property type="project" value="UniProtKB-EC"/>
</dbReference>
<dbReference type="Gene3D" id="3.40.50.150">
    <property type="entry name" value="Vaccinia Virus protein VP39"/>
    <property type="match status" value="1"/>
</dbReference>
<dbReference type="EC" id="2.1.1.72" evidence="1"/>
<reference evidence="7" key="1">
    <citation type="submission" date="2019-08" db="EMBL/GenBank/DDBJ databases">
        <authorList>
            <person name="Kucharzyk K."/>
            <person name="Murdoch R.W."/>
            <person name="Higgins S."/>
            <person name="Loffler F."/>
        </authorList>
    </citation>
    <scope>NUCLEOTIDE SEQUENCE</scope>
</reference>
<dbReference type="PANTHER" id="PTHR33841:SF1">
    <property type="entry name" value="DNA METHYLTRANSFERASE A"/>
    <property type="match status" value="1"/>
</dbReference>
<keyword evidence="7" id="KW-0378">Hydrolase</keyword>
<dbReference type="GO" id="GO:0016787">
    <property type="term" value="F:hydrolase activity"/>
    <property type="evidence" value="ECO:0007669"/>
    <property type="project" value="UniProtKB-KW"/>
</dbReference>
<evidence type="ECO:0000256" key="4">
    <source>
        <dbReference type="ARBA" id="ARBA00022691"/>
    </source>
</evidence>
<evidence type="ECO:0000256" key="1">
    <source>
        <dbReference type="ARBA" id="ARBA00011900"/>
    </source>
</evidence>
<keyword evidence="2" id="KW-0489">Methyltransferase</keyword>
<dbReference type="AlphaFoldDB" id="A0A644TUD1"/>
<evidence type="ECO:0000259" key="6">
    <source>
        <dbReference type="Pfam" id="PF07669"/>
    </source>
</evidence>
<comment type="catalytic activity">
    <reaction evidence="5">
        <text>a 2'-deoxyadenosine in DNA + S-adenosyl-L-methionine = an N(6)-methyl-2'-deoxyadenosine in DNA + S-adenosyl-L-homocysteine + H(+)</text>
        <dbReference type="Rhea" id="RHEA:15197"/>
        <dbReference type="Rhea" id="RHEA-COMP:12418"/>
        <dbReference type="Rhea" id="RHEA-COMP:12419"/>
        <dbReference type="ChEBI" id="CHEBI:15378"/>
        <dbReference type="ChEBI" id="CHEBI:57856"/>
        <dbReference type="ChEBI" id="CHEBI:59789"/>
        <dbReference type="ChEBI" id="CHEBI:90615"/>
        <dbReference type="ChEBI" id="CHEBI:90616"/>
        <dbReference type="EC" id="2.1.1.72"/>
    </reaction>
</comment>
<evidence type="ECO:0000256" key="5">
    <source>
        <dbReference type="ARBA" id="ARBA00047942"/>
    </source>
</evidence>
<name>A0A644TUD1_9ZZZZ</name>
<dbReference type="InterPro" id="IPR050953">
    <property type="entry name" value="N4_N6_ade-DNA_methylase"/>
</dbReference>
<dbReference type="InterPro" id="IPR002052">
    <property type="entry name" value="DNA_methylase_N6_adenine_CS"/>
</dbReference>
<dbReference type="GO" id="GO:0032259">
    <property type="term" value="P:methylation"/>
    <property type="evidence" value="ECO:0007669"/>
    <property type="project" value="UniProtKB-KW"/>
</dbReference>
<comment type="caution">
    <text evidence="7">The sequence shown here is derived from an EMBL/GenBank/DDBJ whole genome shotgun (WGS) entry which is preliminary data.</text>
</comment>
<keyword evidence="3" id="KW-0808">Transferase</keyword>
<dbReference type="GO" id="GO:0003676">
    <property type="term" value="F:nucleic acid binding"/>
    <property type="evidence" value="ECO:0007669"/>
    <property type="project" value="InterPro"/>
</dbReference>
<sequence>MASAVQKLVSKFASSLSIYKSSLSPLNELTTRLEYIDCLFELLGWDVKNVKGVSPNLKEVIFEVNMNEDSTRPDYAFTLSGVRKFFVEAKKPIVSIEIDPKPAFQARRYGWSAKHQIVVLTNFEHLAIYDATVPPSEKDTVNTALLKRYHYTEYVEKWDEISSYISRDTVYSGLFEDKLKTILKEGPKHSIDKYFLEQIKQWRVQLANYIYKKHSDYTLDLVNDLTQAFINQMIFLRVCEDRNLPLYHKLNETLKNPTIVKDELSKVFVEADKKYNSGLFSREYIVFDLNNAIIMDIIESLYMPKSPYAFNVIDSNLLGEIYEVFLSERMVLEDNNIILAPKEESVNRDIVTTPSEIVKYMVRRTLEPLCRNKLPEEILELKIADIACGSGVFLLEVFDFLIQHVTSWYSKNEPTYLIEGEYGTKNLPFEDKCHILLSCIYGIDIDPNAVEIAKFGLLLKLLENETTPSLELKIRLLPYLDENIKQGNTLVDMQAVRKLHLSCEERVKIAPFAWGFNNGVSDFDVIIGNPPYVTTEGMINILPEEEFAIYKRYQSAYKQFDKYYLFIERAVNKLRLFGTLCFIVPNKFSKIASGKNLRQLLTTNSYVSEFIDFESSQLFKEKHKTVYSSILTVKIQSQKQFNYEEVEDLQKWWANQDKSHRRKTVTLSSNVIGENPWMLVTHPKQVALLDALFSDAVLLGKIAEVFNGIQTSAERPYPVFWFSMDEVIKEKENCYTIDRMKQEFIIEKDILRPFFKSIKQSEKKMSSYDYTYFNKWIIFPYDANGKLYPPTEMQTRFPNTWNYLLANYDRLKNRDVPHATPETWYHYGRIQALKSFTNNPKLIVGILSKQPMYLLDYENDILVASGGTAGNCAISEKEGSPYKLEYLQAILSHPSIEWLCSIIGSDFEGGFYSRGTYVLERIPIKKINFNKPLEVSLYNNIVTFSKRIYNINQTLHLTKSDIKKRNALQSEKKQLIGDIEHAVTELYKIDALLDVLKK</sequence>
<gene>
    <name evidence="7" type="ORF">SDC9_15028</name>
</gene>
<dbReference type="SUPFAM" id="SSF53335">
    <property type="entry name" value="S-adenosyl-L-methionine-dependent methyltransferases"/>
    <property type="match status" value="1"/>
</dbReference>
<evidence type="ECO:0000313" key="7">
    <source>
        <dbReference type="EMBL" id="MPL69291.1"/>
    </source>
</evidence>
<accession>A0A644TUD1</accession>
<dbReference type="PROSITE" id="PS00092">
    <property type="entry name" value="N6_MTASE"/>
    <property type="match status" value="1"/>
</dbReference>
<dbReference type="GO" id="GO:0006304">
    <property type="term" value="P:DNA modification"/>
    <property type="evidence" value="ECO:0007669"/>
    <property type="project" value="InterPro"/>
</dbReference>
<dbReference type="EMBL" id="VSSQ01000046">
    <property type="protein sequence ID" value="MPL69291.1"/>
    <property type="molecule type" value="Genomic_DNA"/>
</dbReference>